<dbReference type="EMBL" id="CP090958">
    <property type="protein sequence ID" value="WGW12996.1"/>
    <property type="molecule type" value="Genomic_DNA"/>
</dbReference>
<reference evidence="2 3" key="1">
    <citation type="submission" date="2023-05" db="EMBL/GenBank/DDBJ databases">
        <title>Lithophilousrod everest ZFBP1038 complete genpme.</title>
        <authorList>
            <person name="Tian M."/>
        </authorList>
    </citation>
    <scope>NUCLEOTIDE SEQUENCE [LARGE SCALE GENOMIC DNA]</scope>
    <source>
        <strain evidence="2 3">ZFBP1038</strain>
    </source>
</reference>
<dbReference type="Proteomes" id="UP001209083">
    <property type="component" value="Chromosome"/>
</dbReference>
<evidence type="ECO:0008006" key="4">
    <source>
        <dbReference type="Google" id="ProtNLM"/>
    </source>
</evidence>
<protein>
    <recommendedName>
        <fullName evidence="4">5-bromo-4-chloroindolyl phosphate hydrolysis protein</fullName>
    </recommendedName>
</protein>
<keyword evidence="1" id="KW-0812">Transmembrane</keyword>
<keyword evidence="1" id="KW-0472">Membrane</keyword>
<evidence type="ECO:0000256" key="1">
    <source>
        <dbReference type="SAM" id="Phobius"/>
    </source>
</evidence>
<name>A0ABY8QW06_9MICO</name>
<dbReference type="RefSeq" id="WP_349639804.1">
    <property type="nucleotide sequence ID" value="NZ_CP090958.1"/>
</dbReference>
<feature type="transmembrane region" description="Helical" evidence="1">
    <location>
        <begin position="77"/>
        <end position="98"/>
    </location>
</feature>
<accession>A0ABY8QW06</accession>
<feature type="transmembrane region" description="Helical" evidence="1">
    <location>
        <begin position="110"/>
        <end position="134"/>
    </location>
</feature>
<evidence type="ECO:0000313" key="3">
    <source>
        <dbReference type="Proteomes" id="UP001209083"/>
    </source>
</evidence>
<keyword evidence="3" id="KW-1185">Reference proteome</keyword>
<gene>
    <name evidence="2" type="ORF">LWF01_04270</name>
</gene>
<organism evidence="2 3">
    <name type="scientific">Saxibacter everestensis</name>
    <dbReference type="NCBI Taxonomy" id="2909229"/>
    <lineage>
        <taxon>Bacteria</taxon>
        <taxon>Bacillati</taxon>
        <taxon>Actinomycetota</taxon>
        <taxon>Actinomycetes</taxon>
        <taxon>Micrococcales</taxon>
        <taxon>Brevibacteriaceae</taxon>
        <taxon>Saxibacter</taxon>
    </lineage>
</organism>
<sequence>MPKVPRVWRSGVVPGWKQLHRVEVGTDRPAYRVLDLASVPAVVRERWSARKVPLKPGTAMRFYPQQLLGRNFIRSGVVATGVGGTAVAADVATAAVVFPSNWIGLIGDGTAGIVFGTVFAVGGVGASIAGLRYWRDPRRLRKADRAAAQKAVWITPADLGFRRMHGIARSTDEERLFHLSVRIAERIAATNSWKSPLLDSHPARLDLDENVGQIGRRLLEIRRLRTELETSRSPATQPVVEEHVRSLDAAFASLAARVVTMHDYLEQLRELDGRLWQLEQIERANSLSDRVLDVMAATAGDEHADEQLRELKSDTEVNAETVDAILSDLAVTVDYLETDEK</sequence>
<keyword evidence="1" id="KW-1133">Transmembrane helix</keyword>
<evidence type="ECO:0000313" key="2">
    <source>
        <dbReference type="EMBL" id="WGW12996.1"/>
    </source>
</evidence>
<proteinExistence type="predicted"/>